<dbReference type="AlphaFoldDB" id="A0A915KN51"/>
<sequence length="65" mass="7154">MSGGEFGENLNECKANQATRLYTSVYNNIPLFVVDASQISVYDGVRRRQGQSSQIGGCGPEKKRK</sequence>
<reference evidence="2" key="1">
    <citation type="submission" date="2022-11" db="UniProtKB">
        <authorList>
            <consortium name="WormBaseParasite"/>
        </authorList>
    </citation>
    <scope>IDENTIFICATION</scope>
</reference>
<protein>
    <submittedName>
        <fullName evidence="2">Uncharacterized protein</fullName>
    </submittedName>
</protein>
<evidence type="ECO:0000313" key="1">
    <source>
        <dbReference type="Proteomes" id="UP000887565"/>
    </source>
</evidence>
<keyword evidence="1" id="KW-1185">Reference proteome</keyword>
<dbReference type="Proteomes" id="UP000887565">
    <property type="component" value="Unplaced"/>
</dbReference>
<proteinExistence type="predicted"/>
<organism evidence="1 2">
    <name type="scientific">Romanomermis culicivorax</name>
    <name type="common">Nematode worm</name>
    <dbReference type="NCBI Taxonomy" id="13658"/>
    <lineage>
        <taxon>Eukaryota</taxon>
        <taxon>Metazoa</taxon>
        <taxon>Ecdysozoa</taxon>
        <taxon>Nematoda</taxon>
        <taxon>Enoplea</taxon>
        <taxon>Dorylaimia</taxon>
        <taxon>Mermithida</taxon>
        <taxon>Mermithoidea</taxon>
        <taxon>Mermithidae</taxon>
        <taxon>Romanomermis</taxon>
    </lineage>
</organism>
<name>A0A915KN51_ROMCU</name>
<evidence type="ECO:0000313" key="2">
    <source>
        <dbReference type="WBParaSite" id="nRc.2.0.1.t40216-RA"/>
    </source>
</evidence>
<dbReference type="WBParaSite" id="nRc.2.0.1.t40216-RA">
    <property type="protein sequence ID" value="nRc.2.0.1.t40216-RA"/>
    <property type="gene ID" value="nRc.2.0.1.g40216"/>
</dbReference>
<accession>A0A915KN51</accession>